<dbReference type="Proteomes" id="UP001175211">
    <property type="component" value="Unassembled WGS sequence"/>
</dbReference>
<dbReference type="RefSeq" id="XP_060324979.1">
    <property type="nucleotide sequence ID" value="XM_060474428.1"/>
</dbReference>
<gene>
    <name evidence="1" type="ORF">EV420DRAFT_1574706</name>
</gene>
<accession>A0AA39JKK5</accession>
<proteinExistence type="predicted"/>
<sequence>MSPPSFFLALAGHNGHQVYLSSSKNLGLTPNATIEQLRDRVQRIHDISCHYCHATRLRTAWKCTLGFPVGATLLDARPAEAVKLNDEDPLALHFPVPIELMFDIEKLGMFFLSVAAGRARNKKPPKIIHEHTRKDLGNGVYTNPELSSVNLHLPPDQCTDFRELVLTPGRLYVDKTSTTLSMEEHGINFFGVVRRPPGCGKTTWLSALAHLHDIHHARSRRLAPFADNIPLPNANNHHILRLDLAELVPFARTEDDYKPEDSSSCGYSRTYMYAARALKEFVCEELRRFFDKYREEIHISDRKKRICLSYRSARSCFSGALEEIFLSPHPLYMLVDNYTAPFLHEHLDEDTKSEIDVCLHDEFFCNVGSLIDHGRLDRVFIVGESVPREYKCNYGLGNLGKDYTTAAAMQETFGFTAAQVLTMSEALGIEKGRVIEAFRKEGITAETFMREEKEEYIGCFKYRAFEFDQDDLPAAVYPMRPVLDVLRRLEGNEI</sequence>
<dbReference type="GeneID" id="85357976"/>
<organism evidence="1 2">
    <name type="scientific">Armillaria tabescens</name>
    <name type="common">Ringless honey mushroom</name>
    <name type="synonym">Agaricus tabescens</name>
    <dbReference type="NCBI Taxonomy" id="1929756"/>
    <lineage>
        <taxon>Eukaryota</taxon>
        <taxon>Fungi</taxon>
        <taxon>Dikarya</taxon>
        <taxon>Basidiomycota</taxon>
        <taxon>Agaricomycotina</taxon>
        <taxon>Agaricomycetes</taxon>
        <taxon>Agaricomycetidae</taxon>
        <taxon>Agaricales</taxon>
        <taxon>Marasmiineae</taxon>
        <taxon>Physalacriaceae</taxon>
        <taxon>Desarmillaria</taxon>
    </lineage>
</organism>
<protein>
    <recommendedName>
        <fullName evidence="3">AAA-ATPase-like domain-containing protein</fullName>
    </recommendedName>
</protein>
<evidence type="ECO:0000313" key="1">
    <source>
        <dbReference type="EMBL" id="KAK0444194.1"/>
    </source>
</evidence>
<name>A0AA39JKK5_ARMTA</name>
<comment type="caution">
    <text evidence="1">The sequence shown here is derived from an EMBL/GenBank/DDBJ whole genome shotgun (WGS) entry which is preliminary data.</text>
</comment>
<dbReference type="EMBL" id="JAUEPS010000055">
    <property type="protein sequence ID" value="KAK0444194.1"/>
    <property type="molecule type" value="Genomic_DNA"/>
</dbReference>
<evidence type="ECO:0008006" key="3">
    <source>
        <dbReference type="Google" id="ProtNLM"/>
    </source>
</evidence>
<keyword evidence="2" id="KW-1185">Reference proteome</keyword>
<evidence type="ECO:0000313" key="2">
    <source>
        <dbReference type="Proteomes" id="UP001175211"/>
    </source>
</evidence>
<dbReference type="AlphaFoldDB" id="A0AA39JKK5"/>
<reference evidence="1" key="1">
    <citation type="submission" date="2023-06" db="EMBL/GenBank/DDBJ databases">
        <authorList>
            <consortium name="Lawrence Berkeley National Laboratory"/>
            <person name="Ahrendt S."/>
            <person name="Sahu N."/>
            <person name="Indic B."/>
            <person name="Wong-Bajracharya J."/>
            <person name="Merenyi Z."/>
            <person name="Ke H.-M."/>
            <person name="Monk M."/>
            <person name="Kocsube S."/>
            <person name="Drula E."/>
            <person name="Lipzen A."/>
            <person name="Balint B."/>
            <person name="Henrissat B."/>
            <person name="Andreopoulos B."/>
            <person name="Martin F.M."/>
            <person name="Harder C.B."/>
            <person name="Rigling D."/>
            <person name="Ford K.L."/>
            <person name="Foster G.D."/>
            <person name="Pangilinan J."/>
            <person name="Papanicolaou A."/>
            <person name="Barry K."/>
            <person name="LaButti K."/>
            <person name="Viragh M."/>
            <person name="Koriabine M."/>
            <person name="Yan M."/>
            <person name="Riley R."/>
            <person name="Champramary S."/>
            <person name="Plett K.L."/>
            <person name="Tsai I.J."/>
            <person name="Slot J."/>
            <person name="Sipos G."/>
            <person name="Plett J."/>
            <person name="Nagy L.G."/>
            <person name="Grigoriev I.V."/>
        </authorList>
    </citation>
    <scope>NUCLEOTIDE SEQUENCE</scope>
    <source>
        <strain evidence="1">CCBAS 213</strain>
    </source>
</reference>